<dbReference type="HAMAP" id="MF_00376">
    <property type="entry name" value="Dephospho_CoA_kinase"/>
    <property type="match status" value="1"/>
</dbReference>
<name>A0A034WUH9_BACDO</name>
<dbReference type="EMBL" id="GAKP01001097">
    <property type="protein sequence ID" value="JAC57855.1"/>
    <property type="molecule type" value="Transcribed_RNA"/>
</dbReference>
<dbReference type="InterPro" id="IPR001977">
    <property type="entry name" value="Depp_CoAkinase"/>
</dbReference>
<dbReference type="PANTHER" id="PTHR10695:SF46">
    <property type="entry name" value="BIFUNCTIONAL COENZYME A SYNTHASE-RELATED"/>
    <property type="match status" value="1"/>
</dbReference>
<dbReference type="PANTHER" id="PTHR10695">
    <property type="entry name" value="DEPHOSPHO-COA KINASE-RELATED"/>
    <property type="match status" value="1"/>
</dbReference>
<evidence type="ECO:0000256" key="3">
    <source>
        <dbReference type="ARBA" id="ARBA00022840"/>
    </source>
</evidence>
<reference evidence="6" key="1">
    <citation type="journal article" date="2014" name="BMC Genomics">
        <title>Characterizing the developmental transcriptome of the oriental fruit fly, Bactrocera dorsalis (Diptera: Tephritidae) through comparative genomic analysis with Drosophila melanogaster utilizing modENCODE datasets.</title>
        <authorList>
            <person name="Geib S.M."/>
            <person name="Calla B."/>
            <person name="Hall B."/>
            <person name="Hou S."/>
            <person name="Manoukis N.C."/>
        </authorList>
    </citation>
    <scope>NUCLEOTIDE SEQUENCE</scope>
    <source>
        <strain evidence="6">Punador</strain>
    </source>
</reference>
<dbReference type="SUPFAM" id="SSF52540">
    <property type="entry name" value="P-loop containing nucleoside triphosphate hydrolases"/>
    <property type="match status" value="1"/>
</dbReference>
<evidence type="ECO:0000256" key="1">
    <source>
        <dbReference type="ARBA" id="ARBA00009018"/>
    </source>
</evidence>
<dbReference type="GO" id="GO:0005737">
    <property type="term" value="C:cytoplasm"/>
    <property type="evidence" value="ECO:0007669"/>
    <property type="project" value="UniProtKB-ARBA"/>
</dbReference>
<dbReference type="GeneID" id="105223325"/>
<dbReference type="CDD" id="cd02022">
    <property type="entry name" value="DPCK"/>
    <property type="match status" value="1"/>
</dbReference>
<evidence type="ECO:0000256" key="2">
    <source>
        <dbReference type="ARBA" id="ARBA00022741"/>
    </source>
</evidence>
<evidence type="ECO:0000313" key="6">
    <source>
        <dbReference type="EMBL" id="JAC57855.1"/>
    </source>
</evidence>
<keyword evidence="5" id="KW-0812">Transmembrane</keyword>
<dbReference type="Gene3D" id="3.40.50.300">
    <property type="entry name" value="P-loop containing nucleotide triphosphate hydrolases"/>
    <property type="match status" value="1"/>
</dbReference>
<feature type="transmembrane region" description="Helical" evidence="5">
    <location>
        <begin position="207"/>
        <end position="224"/>
    </location>
</feature>
<dbReference type="GO" id="GO:0005524">
    <property type="term" value="F:ATP binding"/>
    <property type="evidence" value="ECO:0007669"/>
    <property type="project" value="UniProtKB-KW"/>
</dbReference>
<keyword evidence="5" id="KW-0472">Membrane</keyword>
<evidence type="ECO:0000256" key="5">
    <source>
        <dbReference type="SAM" id="Phobius"/>
    </source>
</evidence>
<keyword evidence="5" id="KW-1133">Transmembrane helix</keyword>
<comment type="similarity">
    <text evidence="1">Belongs to the CoaE family.</text>
</comment>
<evidence type="ECO:0000256" key="4">
    <source>
        <dbReference type="ARBA" id="ARBA00044157"/>
    </source>
</evidence>
<dbReference type="GO" id="GO:0015937">
    <property type="term" value="P:coenzyme A biosynthetic process"/>
    <property type="evidence" value="ECO:0007669"/>
    <property type="project" value="InterPro"/>
</dbReference>
<keyword evidence="2" id="KW-0547">Nucleotide-binding</keyword>
<dbReference type="OrthoDB" id="247245at2759"/>
<dbReference type="CTD" id="40846"/>
<dbReference type="Pfam" id="PF01121">
    <property type="entry name" value="CoaE"/>
    <property type="match status" value="1"/>
</dbReference>
<dbReference type="AlphaFoldDB" id="A0A034WUH9"/>
<proteinExistence type="inferred from homology"/>
<protein>
    <recommendedName>
        <fullName evidence="4">Dephospho-CoA kinase domain-containing protein</fullName>
    </recommendedName>
</protein>
<dbReference type="GO" id="GO:0004140">
    <property type="term" value="F:dephospho-CoA kinase activity"/>
    <property type="evidence" value="ECO:0007669"/>
    <property type="project" value="InterPro"/>
</dbReference>
<organism evidence="6">
    <name type="scientific">Bactrocera dorsalis</name>
    <name type="common">Oriental fruit fly</name>
    <name type="synonym">Dacus dorsalis</name>
    <dbReference type="NCBI Taxonomy" id="27457"/>
    <lineage>
        <taxon>Eukaryota</taxon>
        <taxon>Metazoa</taxon>
        <taxon>Ecdysozoa</taxon>
        <taxon>Arthropoda</taxon>
        <taxon>Hexapoda</taxon>
        <taxon>Insecta</taxon>
        <taxon>Pterygota</taxon>
        <taxon>Neoptera</taxon>
        <taxon>Endopterygota</taxon>
        <taxon>Diptera</taxon>
        <taxon>Brachycera</taxon>
        <taxon>Muscomorpha</taxon>
        <taxon>Tephritoidea</taxon>
        <taxon>Tephritidae</taxon>
        <taxon>Bactrocera</taxon>
        <taxon>Bactrocera</taxon>
    </lineage>
</organism>
<sequence>MFIVAITGGIATGKSTVSQVFLDNGIPVVDADRIAREIVQPGTTCWHKIRQVFGDEIILPTKQINREALGKAIFNNKELRGKLNQITHPVIHRTIFLQVFKHFMSGRSWIVLDLPLLFETGILMEFIYKIVTVSCEPEIQLSRLLQRNEYSIEDAKKRIDSQMPLEKKCEQSHFVIDNSGSIEATREAALRIVQLMNDSKHHWRNRVTLFGIVLGLGLVIYYLNRIFNFF</sequence>
<dbReference type="PROSITE" id="PS51219">
    <property type="entry name" value="DPCK"/>
    <property type="match status" value="1"/>
</dbReference>
<dbReference type="InterPro" id="IPR027417">
    <property type="entry name" value="P-loop_NTPase"/>
</dbReference>
<dbReference type="FunFam" id="3.40.50.300:FF:000485">
    <property type="entry name" value="Dephospho-CoA kinase CAB5"/>
    <property type="match status" value="1"/>
</dbReference>
<dbReference type="RefSeq" id="XP_011199331.2">
    <property type="nucleotide sequence ID" value="XM_011201029.4"/>
</dbReference>
<keyword evidence="3" id="KW-0067">ATP-binding</keyword>
<gene>
    <name evidence="6" type="primary">DCAKD</name>
</gene>
<keyword evidence="6" id="KW-0418">Kinase</keyword>
<keyword evidence="6" id="KW-0808">Transferase</keyword>
<accession>A0A034WUH9</accession>
<dbReference type="KEGG" id="bdr:105223325"/>
<dbReference type="NCBIfam" id="TIGR00152">
    <property type="entry name" value="dephospho-CoA kinase"/>
    <property type="match status" value="1"/>
</dbReference>